<dbReference type="InterPro" id="IPR001763">
    <property type="entry name" value="Rhodanese-like_dom"/>
</dbReference>
<dbReference type="InterPro" id="IPR007372">
    <property type="entry name" value="Lipid/polyisoprenoid-bd_YceI"/>
</dbReference>
<dbReference type="PANTHER" id="PTHR34406">
    <property type="entry name" value="PROTEIN YCEI"/>
    <property type="match status" value="1"/>
</dbReference>
<dbReference type="SMART" id="SM00450">
    <property type="entry name" value="RHOD"/>
    <property type="match status" value="1"/>
</dbReference>
<dbReference type="SMART" id="SM00867">
    <property type="entry name" value="YceI"/>
    <property type="match status" value="1"/>
</dbReference>
<comment type="caution">
    <text evidence="2">The sequence shown here is derived from an EMBL/GenBank/DDBJ whole genome shotgun (WGS) entry which is preliminary data.</text>
</comment>
<accession>A0A366H6G7</accession>
<sequence>MSTTITPAVLQDLRTQHPNLLLLDVRLPEDFAEGHLPGAVNQCVYEMVFLPELEKQQLAKDRPIAVYGAAESSLESQVAAEKLERAGFTNVFDFRGGLAAWVAYGLRLENVLPPAAPPAIRNGTHALDLTESRVVWVGRNLINKHWGQVAIRSGEVVFENGSVARGEVVLDLKRITCSDLAGSDLHDVLIAHLESDDFFDVERFPEARFTIERTEVCADCPGSRNLRLHGALTLRGITHPLTVEAAAGLTDEGKAALQTTFTIDRTKWGILYGSGKFFQRLAGHLVNDELELQVRILTKEAVQD</sequence>
<dbReference type="RefSeq" id="WP_113961406.1">
    <property type="nucleotide sequence ID" value="NZ_QNRR01000013.1"/>
</dbReference>
<dbReference type="Pfam" id="PF04264">
    <property type="entry name" value="YceI"/>
    <property type="match status" value="1"/>
</dbReference>
<dbReference type="SUPFAM" id="SSF52821">
    <property type="entry name" value="Rhodanese/Cell cycle control phosphatase"/>
    <property type="match status" value="1"/>
</dbReference>
<keyword evidence="2" id="KW-0808">Transferase</keyword>
<dbReference type="Proteomes" id="UP000253426">
    <property type="component" value="Unassembled WGS sequence"/>
</dbReference>
<dbReference type="OrthoDB" id="9811006at2"/>
<dbReference type="InterPro" id="IPR036761">
    <property type="entry name" value="TTHA0802/YceI-like_sf"/>
</dbReference>
<keyword evidence="3" id="KW-1185">Reference proteome</keyword>
<dbReference type="EMBL" id="QNRR01000013">
    <property type="protein sequence ID" value="RBP37710.1"/>
    <property type="molecule type" value="Genomic_DNA"/>
</dbReference>
<dbReference type="PANTHER" id="PTHR34406:SF1">
    <property type="entry name" value="PROTEIN YCEI"/>
    <property type="match status" value="1"/>
</dbReference>
<dbReference type="Gene3D" id="3.40.250.10">
    <property type="entry name" value="Rhodanese-like domain"/>
    <property type="match status" value="1"/>
</dbReference>
<organism evidence="2 3">
    <name type="scientific">Roseimicrobium gellanilyticum</name>
    <dbReference type="NCBI Taxonomy" id="748857"/>
    <lineage>
        <taxon>Bacteria</taxon>
        <taxon>Pseudomonadati</taxon>
        <taxon>Verrucomicrobiota</taxon>
        <taxon>Verrucomicrobiia</taxon>
        <taxon>Verrucomicrobiales</taxon>
        <taxon>Verrucomicrobiaceae</taxon>
        <taxon>Roseimicrobium</taxon>
    </lineage>
</organism>
<proteinExistence type="predicted"/>
<dbReference type="InterPro" id="IPR036873">
    <property type="entry name" value="Rhodanese-like_dom_sf"/>
</dbReference>
<evidence type="ECO:0000259" key="1">
    <source>
        <dbReference type="PROSITE" id="PS50206"/>
    </source>
</evidence>
<dbReference type="SUPFAM" id="SSF101874">
    <property type="entry name" value="YceI-like"/>
    <property type="match status" value="1"/>
</dbReference>
<dbReference type="Pfam" id="PF00581">
    <property type="entry name" value="Rhodanese"/>
    <property type="match status" value="1"/>
</dbReference>
<evidence type="ECO:0000313" key="2">
    <source>
        <dbReference type="EMBL" id="RBP37710.1"/>
    </source>
</evidence>
<evidence type="ECO:0000313" key="3">
    <source>
        <dbReference type="Proteomes" id="UP000253426"/>
    </source>
</evidence>
<gene>
    <name evidence="2" type="ORF">DES53_11392</name>
</gene>
<dbReference type="AlphaFoldDB" id="A0A366H6G7"/>
<dbReference type="GO" id="GO:0016740">
    <property type="term" value="F:transferase activity"/>
    <property type="evidence" value="ECO:0007669"/>
    <property type="project" value="UniProtKB-KW"/>
</dbReference>
<reference evidence="2 3" key="1">
    <citation type="submission" date="2018-06" db="EMBL/GenBank/DDBJ databases">
        <title>Genomic Encyclopedia of Type Strains, Phase IV (KMG-IV): sequencing the most valuable type-strain genomes for metagenomic binning, comparative biology and taxonomic classification.</title>
        <authorList>
            <person name="Goeker M."/>
        </authorList>
    </citation>
    <scope>NUCLEOTIDE SEQUENCE [LARGE SCALE GENOMIC DNA]</scope>
    <source>
        <strain evidence="2 3">DSM 25532</strain>
    </source>
</reference>
<feature type="domain" description="Rhodanese" evidence="1">
    <location>
        <begin position="16"/>
        <end position="110"/>
    </location>
</feature>
<dbReference type="PROSITE" id="PS50206">
    <property type="entry name" value="RHODANESE_3"/>
    <property type="match status" value="1"/>
</dbReference>
<protein>
    <submittedName>
        <fullName evidence="2">Rhodanese-related sulfurtransferase</fullName>
    </submittedName>
</protein>
<name>A0A366H6G7_9BACT</name>
<dbReference type="Gene3D" id="2.40.128.110">
    <property type="entry name" value="Lipid/polyisoprenoid-binding, YceI-like"/>
    <property type="match status" value="1"/>
</dbReference>
<dbReference type="CDD" id="cd00158">
    <property type="entry name" value="RHOD"/>
    <property type="match status" value="1"/>
</dbReference>